<keyword evidence="1" id="KW-1133">Transmembrane helix</keyword>
<keyword evidence="2" id="KW-0732">Signal</keyword>
<keyword evidence="1" id="KW-0812">Transmembrane</keyword>
<comment type="caution">
    <text evidence="3">The sequence shown here is derived from an EMBL/GenBank/DDBJ whole genome shotgun (WGS) entry which is preliminary data.</text>
</comment>
<dbReference type="Proteomes" id="UP000718593">
    <property type="component" value="Unassembled WGS sequence"/>
</dbReference>
<feature type="transmembrane region" description="Helical" evidence="1">
    <location>
        <begin position="136"/>
        <end position="156"/>
    </location>
</feature>
<proteinExistence type="predicted"/>
<accession>A0A930G1T6</accession>
<dbReference type="EMBL" id="JABZMI010000165">
    <property type="protein sequence ID" value="MBF1165197.1"/>
    <property type="molecule type" value="Genomic_DNA"/>
</dbReference>
<dbReference type="RefSeq" id="WP_274738357.1">
    <property type="nucleotide sequence ID" value="NZ_JARBJQ010000006.1"/>
</dbReference>
<gene>
    <name evidence="3" type="ORF">HXL68_09155</name>
</gene>
<feature type="chain" id="PRO_5037757851" evidence="2">
    <location>
        <begin position="23"/>
        <end position="165"/>
    </location>
</feature>
<organism evidence="3 4">
    <name type="scientific">Dechloromonas agitata</name>
    <dbReference type="NCBI Taxonomy" id="73030"/>
    <lineage>
        <taxon>Bacteria</taxon>
        <taxon>Pseudomonadati</taxon>
        <taxon>Pseudomonadota</taxon>
        <taxon>Betaproteobacteria</taxon>
        <taxon>Rhodocyclales</taxon>
        <taxon>Azonexaceae</taxon>
        <taxon>Dechloromonas</taxon>
    </lineage>
</organism>
<evidence type="ECO:0000313" key="4">
    <source>
        <dbReference type="Proteomes" id="UP000718593"/>
    </source>
</evidence>
<name>A0A930G1T6_9RHOO</name>
<sequence>MKHHYTHPFALAGLLVASLAGAAPQPMPVAVAESESFEAVGRLEAEGLSWYIDRADSNAPVLAARLEVEANGQAVPAVFRPERGDYLINDAAWLAPLRQPGEHMLALTLMAGEESDLLSAELHVDTATDQPAGSVAVLPVGVAGALAGLGGLFWLWRRKVKGGRA</sequence>
<dbReference type="AlphaFoldDB" id="A0A930G1T6"/>
<reference evidence="3" key="1">
    <citation type="submission" date="2020-04" db="EMBL/GenBank/DDBJ databases">
        <title>Deep metagenomics examines the oral microbiome during advanced dental caries in children, revealing novel taxa and co-occurrences with host molecules.</title>
        <authorList>
            <person name="Baker J.L."/>
            <person name="Morton J.T."/>
            <person name="Dinis M."/>
            <person name="Alvarez R."/>
            <person name="Tran N.C."/>
            <person name="Knight R."/>
            <person name="Edlund A."/>
        </authorList>
    </citation>
    <scope>NUCLEOTIDE SEQUENCE</scope>
    <source>
        <strain evidence="3">JCVI_32_bin.24</strain>
    </source>
</reference>
<evidence type="ECO:0000256" key="1">
    <source>
        <dbReference type="SAM" id="Phobius"/>
    </source>
</evidence>
<feature type="signal peptide" evidence="2">
    <location>
        <begin position="1"/>
        <end position="22"/>
    </location>
</feature>
<evidence type="ECO:0000313" key="3">
    <source>
        <dbReference type="EMBL" id="MBF1165197.1"/>
    </source>
</evidence>
<keyword evidence="1" id="KW-0472">Membrane</keyword>
<protein>
    <submittedName>
        <fullName evidence="3">Uncharacterized protein</fullName>
    </submittedName>
</protein>
<evidence type="ECO:0000256" key="2">
    <source>
        <dbReference type="SAM" id="SignalP"/>
    </source>
</evidence>